<evidence type="ECO:0000256" key="2">
    <source>
        <dbReference type="ARBA" id="ARBA00004505"/>
    </source>
</evidence>
<proteinExistence type="predicted"/>
<dbReference type="PANTHER" id="PTHR10424">
    <property type="entry name" value="VIRAL ENVELOPE PROTEIN"/>
    <property type="match status" value="1"/>
</dbReference>
<reference evidence="20" key="1">
    <citation type="submission" date="2020-01" db="EMBL/GenBank/DDBJ databases">
        <title>Viral genomes from wild and zoo birds in China.</title>
        <authorList>
            <person name="Yang Z."/>
            <person name="Shan T."/>
            <person name="Yang S."/>
            <person name="Zhang W."/>
        </authorList>
    </citation>
    <scope>NUCLEOTIDE SEQUENCE</scope>
    <source>
        <strain evidence="20">Bls219ret1</strain>
    </source>
</reference>
<evidence type="ECO:0000256" key="12">
    <source>
        <dbReference type="ARBA" id="ARBA00022989"/>
    </source>
</evidence>
<evidence type="ECO:0000256" key="4">
    <source>
        <dbReference type="ARBA" id="ARBA00004650"/>
    </source>
</evidence>
<dbReference type="GO" id="GO:0019064">
    <property type="term" value="P:fusion of virus membrane with host plasma membrane"/>
    <property type="evidence" value="ECO:0007669"/>
    <property type="project" value="UniProtKB-KW"/>
</dbReference>
<accession>A0A7D5Q0S0</accession>
<sequence length="467" mass="52040">MDPKRDMLGLTLHLVLLIHLAPGLTQIEPRDNIWVTWANSTGQSAFCLSLAKATDPFRTCLFGVPIGDKNELKRLLTPYSVSTSFFDLPTTRLSEAVMTALITLNTSLPWDPQELDLLGSVAVGNTSNNWTQTCFMWNKGKQNTTQWTNVTSHTRGFEANGGYCGYNGNATMGAWDGSNVTWPPHTAKALPPGIFLICGDRAWQGIPANSHGGPCYLGRLTLFAPDLHSQELRNITRQWKRRTRRSLKTLGSDCNDQVELWGPAERFFSAALVPGVAVAHAMASLGKLACWAVKQANVTTQILTEMAQDLDSMRHAVLQNRAAIDFLLLAQGHGCEELEGMCCFNLSDHGESIQEQLKWLRDHTKKIVVQDNWLDRLFANWFGNMGGWILGLIKEGLRLLLIIILIIIAARIVFSCLTKKLEQLTSKVFLAQNKNGGIVEDWLAARNHIDLVQLQDKEMADYRTQLV</sequence>
<evidence type="ECO:0000256" key="14">
    <source>
        <dbReference type="ARBA" id="ARBA00023139"/>
    </source>
</evidence>
<dbReference type="PANTHER" id="PTHR10424:SF8">
    <property type="entry name" value="ENDOGENOUS RETROVIRUS GROUP PABLB MEMBER 1 ENV POLYPROTEIN"/>
    <property type="match status" value="1"/>
</dbReference>
<dbReference type="Pfam" id="PF00429">
    <property type="entry name" value="TLV_coat"/>
    <property type="match status" value="1"/>
</dbReference>
<dbReference type="GO" id="GO:0055036">
    <property type="term" value="C:virion membrane"/>
    <property type="evidence" value="ECO:0007669"/>
    <property type="project" value="UniProtKB-SubCell"/>
</dbReference>
<organism evidence="20">
    <name type="scientific">Retroviridae sp</name>
    <dbReference type="NCBI Taxonomy" id="2681591"/>
    <lineage>
        <taxon>Viruses</taxon>
        <taxon>Riboviria</taxon>
        <taxon>Pararnavirae</taxon>
        <taxon>Artverviricota</taxon>
        <taxon>Revtraviricetes</taxon>
        <taxon>Ortervirales</taxon>
        <taxon>Retroviridae</taxon>
    </lineage>
</organism>
<evidence type="ECO:0000313" key="20">
    <source>
        <dbReference type="EMBL" id="QLI47669.1"/>
    </source>
</evidence>
<keyword evidence="10" id="KW-0946">Virion</keyword>
<keyword evidence="15" id="KW-1015">Disulfide bond</keyword>
<dbReference type="GO" id="GO:0046718">
    <property type="term" value="P:symbiont entry into host cell"/>
    <property type="evidence" value="ECO:0007669"/>
    <property type="project" value="UniProtKB-KW"/>
</dbReference>
<evidence type="ECO:0000256" key="1">
    <source>
        <dbReference type="ARBA" id="ARBA00004402"/>
    </source>
</evidence>
<keyword evidence="5" id="KW-1168">Fusion of virus membrane with host membrane</keyword>
<dbReference type="InterPro" id="IPR018154">
    <property type="entry name" value="TLV/ENV_coat_polyprotein"/>
</dbReference>
<evidence type="ECO:0000256" key="18">
    <source>
        <dbReference type="ARBA" id="ARBA00029888"/>
    </source>
</evidence>
<protein>
    <recommendedName>
        <fullName evidence="18">Env polyprotein</fullName>
    </recommendedName>
</protein>
<evidence type="ECO:0000256" key="11">
    <source>
        <dbReference type="ARBA" id="ARBA00022870"/>
    </source>
</evidence>
<keyword evidence="11" id="KW-1043">Host membrane</keyword>
<dbReference type="EMBL" id="MT138119">
    <property type="protein sequence ID" value="QLI47669.1"/>
    <property type="molecule type" value="Genomic_DNA"/>
</dbReference>
<feature type="transmembrane region" description="Helical" evidence="19">
    <location>
        <begin position="399"/>
        <end position="417"/>
    </location>
</feature>
<keyword evidence="5" id="KW-1160">Virus entry into host cell</keyword>
<keyword evidence="6" id="KW-1032">Host cell membrane</keyword>
<keyword evidence="12 19" id="KW-1133">Transmembrane helix</keyword>
<keyword evidence="8" id="KW-1162">Viral penetration into host cytoplasm</keyword>
<evidence type="ECO:0000256" key="7">
    <source>
        <dbReference type="ARBA" id="ARBA00022521"/>
    </source>
</evidence>
<keyword evidence="14" id="KW-0449">Lipoprotein</keyword>
<keyword evidence="14" id="KW-0564">Palmitate</keyword>
<keyword evidence="20" id="KW-0261">Viral envelope protein</keyword>
<dbReference type="GO" id="GO:0019031">
    <property type="term" value="C:viral envelope"/>
    <property type="evidence" value="ECO:0007669"/>
    <property type="project" value="UniProtKB-KW"/>
</dbReference>
<evidence type="ECO:0000256" key="9">
    <source>
        <dbReference type="ARBA" id="ARBA00022804"/>
    </source>
</evidence>
<dbReference type="Pfam" id="PF03708">
    <property type="entry name" value="Avian_gp85"/>
    <property type="match status" value="1"/>
</dbReference>
<keyword evidence="19" id="KW-0812">Transmembrane</keyword>
<evidence type="ECO:0000256" key="17">
    <source>
        <dbReference type="ARBA" id="ARBA00024648"/>
    </source>
</evidence>
<name>A0A7D5Q0S0_9RETR</name>
<comment type="function">
    <text evidence="17">The transmembrane protein (TM) acts as a class I viral fusion protein. Under the current model, the protein has at least 3 conformational states: pre-fusion native state, pre-hairpin intermediate state, and post-fusion hairpin state. During viral and target cell membrane fusion, the coiled coil regions (heptad repeats) assume a trimer-of-hairpins structure, positioning the fusion peptide in close proximity to the C-terminal region of the ectodomain. The formation of this structure appears to drive apposition and subsequent fusion of viral and target cell membranes. Membranes fusion leads to delivery of the nucleocapsid into the cytoplasm.</text>
</comment>
<evidence type="ECO:0000256" key="10">
    <source>
        <dbReference type="ARBA" id="ARBA00022844"/>
    </source>
</evidence>
<evidence type="ECO:0000256" key="5">
    <source>
        <dbReference type="ARBA" id="ARBA00022506"/>
    </source>
</evidence>
<dbReference type="InterPro" id="IPR005166">
    <property type="entry name" value="RSV_p95_env"/>
</dbReference>
<evidence type="ECO:0000256" key="19">
    <source>
        <dbReference type="SAM" id="Phobius"/>
    </source>
</evidence>
<evidence type="ECO:0000256" key="13">
    <source>
        <dbReference type="ARBA" id="ARBA00023136"/>
    </source>
</evidence>
<keyword evidence="9" id="KW-0945">Host-virus interaction</keyword>
<keyword evidence="7" id="KW-1169">Fusion of virus membrane with host cell membrane</keyword>
<dbReference type="SUPFAM" id="SSF58069">
    <property type="entry name" value="Virus ectodomain"/>
    <property type="match status" value="1"/>
</dbReference>
<evidence type="ECO:0000256" key="3">
    <source>
        <dbReference type="ARBA" id="ARBA00004563"/>
    </source>
</evidence>
<keyword evidence="16" id="KW-0325">Glycoprotein</keyword>
<evidence type="ECO:0000256" key="15">
    <source>
        <dbReference type="ARBA" id="ARBA00023157"/>
    </source>
</evidence>
<comment type="subcellular location">
    <subcellularLocation>
        <location evidence="2">Host cell membrane</location>
        <topology evidence="2">Peripheral membrane protein</topology>
    </subcellularLocation>
    <subcellularLocation>
        <location evidence="1">Host cell membrane</location>
        <topology evidence="1">Single-pass type I membrane protein</topology>
    </subcellularLocation>
    <subcellularLocation>
        <location evidence="4">Virion membrane</location>
        <topology evidence="4">Peripheral membrane protein</topology>
    </subcellularLocation>
    <subcellularLocation>
        <location evidence="3">Virion membrane</location>
        <topology evidence="3">Single-pass type I membrane protein</topology>
    </subcellularLocation>
</comment>
<keyword evidence="13 19" id="KW-0472">Membrane</keyword>
<evidence type="ECO:0000256" key="8">
    <source>
        <dbReference type="ARBA" id="ARBA00022595"/>
    </source>
</evidence>
<keyword evidence="9" id="KW-1161">Viral attachment to host cell</keyword>
<dbReference type="Gene3D" id="1.10.287.210">
    <property type="match status" value="1"/>
</dbReference>
<dbReference type="GO" id="GO:0020002">
    <property type="term" value="C:host cell plasma membrane"/>
    <property type="evidence" value="ECO:0007669"/>
    <property type="project" value="UniProtKB-SubCell"/>
</dbReference>
<evidence type="ECO:0000256" key="6">
    <source>
        <dbReference type="ARBA" id="ARBA00022511"/>
    </source>
</evidence>
<evidence type="ECO:0000256" key="16">
    <source>
        <dbReference type="ARBA" id="ARBA00023180"/>
    </source>
</evidence>
<dbReference type="GO" id="GO:0019062">
    <property type="term" value="P:virion attachment to host cell"/>
    <property type="evidence" value="ECO:0007669"/>
    <property type="project" value="UniProtKB-KW"/>
</dbReference>